<dbReference type="InterPro" id="IPR002999">
    <property type="entry name" value="Tudor"/>
</dbReference>
<dbReference type="InterPro" id="IPR027370">
    <property type="entry name" value="Znf-RING_euk"/>
</dbReference>
<organism evidence="9 10">
    <name type="scientific">Trichonephila inaurata madagascariensis</name>
    <dbReference type="NCBI Taxonomy" id="2747483"/>
    <lineage>
        <taxon>Eukaryota</taxon>
        <taxon>Metazoa</taxon>
        <taxon>Ecdysozoa</taxon>
        <taxon>Arthropoda</taxon>
        <taxon>Chelicerata</taxon>
        <taxon>Arachnida</taxon>
        <taxon>Araneae</taxon>
        <taxon>Araneomorphae</taxon>
        <taxon>Entelegynae</taxon>
        <taxon>Araneoidea</taxon>
        <taxon>Nephilidae</taxon>
        <taxon>Trichonephila</taxon>
        <taxon>Trichonephila inaurata</taxon>
    </lineage>
</organism>
<dbReference type="SUPFAM" id="SSF63748">
    <property type="entry name" value="Tudor/PWWP/MBT"/>
    <property type="match status" value="4"/>
</dbReference>
<dbReference type="Pfam" id="PF22586">
    <property type="entry name" value="ANCHR-like_BBOX"/>
    <property type="match status" value="1"/>
</dbReference>
<dbReference type="PANTHER" id="PTHR16442">
    <property type="entry name" value="RING FINGER PROTEIN 17"/>
    <property type="match status" value="1"/>
</dbReference>
<dbReference type="InterPro" id="IPR035437">
    <property type="entry name" value="SNase_OB-fold_sf"/>
</dbReference>
<dbReference type="SMART" id="SM00333">
    <property type="entry name" value="TUDOR"/>
    <property type="match status" value="4"/>
</dbReference>
<dbReference type="Pfam" id="PF13445">
    <property type="entry name" value="zf-RING_UBOX"/>
    <property type="match status" value="1"/>
</dbReference>
<reference evidence="9" key="1">
    <citation type="submission" date="2020-08" db="EMBL/GenBank/DDBJ databases">
        <title>Multicomponent nature underlies the extraordinary mechanical properties of spider dragline silk.</title>
        <authorList>
            <person name="Kono N."/>
            <person name="Nakamura H."/>
            <person name="Mori M."/>
            <person name="Yoshida Y."/>
            <person name="Ohtoshi R."/>
            <person name="Malay A.D."/>
            <person name="Moran D.A.P."/>
            <person name="Tomita M."/>
            <person name="Numata K."/>
            <person name="Arakawa K."/>
        </authorList>
    </citation>
    <scope>NUCLEOTIDE SEQUENCE</scope>
</reference>
<keyword evidence="1" id="KW-0479">Metal-binding</keyword>
<dbReference type="GO" id="GO:0008270">
    <property type="term" value="F:zinc ion binding"/>
    <property type="evidence" value="ECO:0007669"/>
    <property type="project" value="UniProtKB-KW"/>
</dbReference>
<dbReference type="Gene3D" id="2.40.50.90">
    <property type="match status" value="5"/>
</dbReference>
<accession>A0A8X7BZR7</accession>
<feature type="domain" description="RING-type" evidence="6">
    <location>
        <begin position="42"/>
        <end position="70"/>
    </location>
</feature>
<proteinExistence type="predicted"/>
<dbReference type="Gene3D" id="2.30.30.140">
    <property type="match status" value="4"/>
</dbReference>
<evidence type="ECO:0000256" key="3">
    <source>
        <dbReference type="ARBA" id="ARBA00022833"/>
    </source>
</evidence>
<evidence type="ECO:0000256" key="5">
    <source>
        <dbReference type="SAM" id="Coils"/>
    </source>
</evidence>
<dbReference type="PANTHER" id="PTHR16442:SF1">
    <property type="entry name" value="RING FINGER PROTEIN 17"/>
    <property type="match status" value="1"/>
</dbReference>
<evidence type="ECO:0000256" key="4">
    <source>
        <dbReference type="PROSITE-ProRule" id="PRU00024"/>
    </source>
</evidence>
<name>A0A8X7BZR7_9ARAC</name>
<sequence length="1620" mass="183851">MNIYDLTDDICVSGRCGQLTAVKVIFNTYASRFHNVTKFPRILTCGHTICESCLLSEEKKSKSFPCPTCKEIINLNADDLPIKFHPDVYALGIICANLKNPVSSVKVKMVPSCELKMQKNEESLKELAFTLVCGSCKKNQAFWQCDECELNYCSLCFKEHHNDKDTEKHEGEKIYAEIYNSMVQEGCTAHENRAVEFYCEVDDELTCSYCMLMGNHVGHQVKTLVDKNKSCAEDLKSSLENISHMQKHLKYTDHLLCETIPKEKVDISNTVKEVHDYFHKLHTSLQMRESELLQELQEISEKSTNYLQQMRFRVTNYERDLASMKKDAESVIENPHLAISASALLKKIEECKDLPCHLVPIIDGAVKTFNLDLSLDHEFEKSIKRLGQIHFNVKSRFALLPSSDIPENFCAEIPKSFDAKLQETLDTESCHSDSLETFSEDSLCVNNEKNLHSNVHTSFKYRDYAKMHPERVLVSHTINPSCFYVQRCSELRKLKTLSDAINKWCNSYESKKDTVLALEPEYLGFFLHISRDISSFKNILPRFLNLPGIAKECSLVDIEPSNKVTWSSECLSAFSQFVDKKRVVMQIFEERNNVYLVDLCQSPDSEILNDVPVSVRDALVFLEHAIFPTGKKPTRTRNRNGRDYMPPEPLRMNSNISAIVTHVNDPSNIFVHQMSTASYLANLIYEMSEAYEANNTLLHSIYAPSIGMICAAQYSLDKQWYRAKVIGLPGGAKVKVQYVDFGNCEVIHHKFLRKLFDKFFKLNIQAIPCKLAQVTYSDALGWNQKATEWLTNQISRKQLTVKSLGMIPGENKTEVVLYYNEDDSEICINALLVEEGLAKSTGPFSDVSAVRRRRDNFVHKNNSKPVASAISLSEVNSAKDYPEPVNDIDVLALQEDMEHLQMNMSCNNAITEKEKNPSNKKYPSLAIPLDNNNHSEVHVSHVISPGSYYIRVAGDDEKKLQLLMNDLQKVYESVEEELVDCSEGQAYAVFCTGKHLWLRGIVLEKLADNKVKIHYVDYGNTEILEMKHLRKLLEKFKKEDSFSVLCHLDGIIPAGGSSEWSHSACDYFKQLVAPHELLLLSGKGDIDEEKKSLPSDLLIEKLIRGGALEPTQIEFISVTDLILKKGYALPSRKRCTNQSNVKVTVDIPVNQAAVISNYSETEQKSSNNDVISLEQIPIETNEIVPLEKFLSATDEVVPFEKTELPPEKPTFQWKPAVPPLEEIFKGFVTNISEDGSVQLYVLQNGKSQVETITKALQFKYNKSKHTYLKKAPPIGEACIAKFSVDKAWYRGEIINVYPKKVKVNFIDYGNNEIVPLSDIRTDIIMRDFPRQCLECAIFGCNIAASSRWDADLLMFLHTQLVETEVTVEIKAPPDECGRLQCVITTATGINVAELLLSMGFSDLFQNSDQDISNEMPNTFANALEMRAGDTYPICISQISSKNVVCIQVLKIPNPKDEYEEKLNNNVETFLQLIATLQEKAEHFPKLKSPMPGNPCCAKYSFDDNWYRCEVTDLTENGAVVLYVDYGNSEIVSLNDLRELDRQFIDFPVQIRFCELHDLKNIGDDLSSRVEEILTSLMKSNQDIFAKVVVSGEISQIDLLLKSEDGNYKSPFEKLMQKETL</sequence>
<feature type="coiled-coil region" evidence="5">
    <location>
        <begin position="307"/>
        <end position="334"/>
    </location>
</feature>
<evidence type="ECO:0000313" key="9">
    <source>
        <dbReference type="EMBL" id="GFY48647.1"/>
    </source>
</evidence>
<dbReference type="InterPro" id="IPR000315">
    <property type="entry name" value="Znf_B-box"/>
</dbReference>
<dbReference type="SUPFAM" id="SSF57850">
    <property type="entry name" value="RING/U-box"/>
    <property type="match status" value="1"/>
</dbReference>
<dbReference type="PROSITE" id="PS50304">
    <property type="entry name" value="TUDOR"/>
    <property type="match status" value="4"/>
</dbReference>
<keyword evidence="10" id="KW-1185">Reference proteome</keyword>
<comment type="caution">
    <text evidence="9">The sequence shown here is derived from an EMBL/GenBank/DDBJ whole genome shotgun (WGS) entry which is preliminary data.</text>
</comment>
<dbReference type="Gene3D" id="3.30.60.190">
    <property type="match status" value="1"/>
</dbReference>
<dbReference type="Gene3D" id="3.30.40.10">
    <property type="entry name" value="Zinc/RING finger domain, C3HC4 (zinc finger)"/>
    <property type="match status" value="1"/>
</dbReference>
<dbReference type="Pfam" id="PF00643">
    <property type="entry name" value="zf-B_box"/>
    <property type="match status" value="1"/>
</dbReference>
<dbReference type="PROSITE" id="PS50089">
    <property type="entry name" value="ZF_RING_2"/>
    <property type="match status" value="1"/>
</dbReference>
<feature type="domain" description="Tudor" evidence="8">
    <location>
        <begin position="1488"/>
        <end position="1546"/>
    </location>
</feature>
<feature type="domain" description="Tudor" evidence="8">
    <location>
        <begin position="703"/>
        <end position="762"/>
    </location>
</feature>
<dbReference type="PROSITE" id="PS50119">
    <property type="entry name" value="ZF_BBOX"/>
    <property type="match status" value="1"/>
</dbReference>
<evidence type="ECO:0000259" key="8">
    <source>
        <dbReference type="PROSITE" id="PS50304"/>
    </source>
</evidence>
<dbReference type="OrthoDB" id="6422834at2759"/>
<dbReference type="InterPro" id="IPR001841">
    <property type="entry name" value="Znf_RING"/>
</dbReference>
<evidence type="ECO:0000259" key="7">
    <source>
        <dbReference type="PROSITE" id="PS50119"/>
    </source>
</evidence>
<evidence type="ECO:0000256" key="1">
    <source>
        <dbReference type="ARBA" id="ARBA00022723"/>
    </source>
</evidence>
<dbReference type="CDD" id="cd19757">
    <property type="entry name" value="Bbox1"/>
    <property type="match status" value="1"/>
</dbReference>
<dbReference type="InterPro" id="IPR013083">
    <property type="entry name" value="Znf_RING/FYVE/PHD"/>
</dbReference>
<dbReference type="InterPro" id="IPR017907">
    <property type="entry name" value="Znf_RING_CS"/>
</dbReference>
<keyword evidence="2 4" id="KW-0863">Zinc-finger</keyword>
<dbReference type="SUPFAM" id="SSF57845">
    <property type="entry name" value="B-box zinc-binding domain"/>
    <property type="match status" value="1"/>
</dbReference>
<dbReference type="FunFam" id="2.30.30.140:FF:000018">
    <property type="entry name" value="Serine/threonine-protein kinase 31"/>
    <property type="match status" value="3"/>
</dbReference>
<evidence type="ECO:0000259" key="6">
    <source>
        <dbReference type="PROSITE" id="PS50089"/>
    </source>
</evidence>
<feature type="domain" description="B box-type" evidence="7">
    <location>
        <begin position="187"/>
        <end position="224"/>
    </location>
</feature>
<dbReference type="SMART" id="SM00336">
    <property type="entry name" value="BBOX"/>
    <property type="match status" value="1"/>
</dbReference>
<feature type="domain" description="Tudor" evidence="8">
    <location>
        <begin position="980"/>
        <end position="1039"/>
    </location>
</feature>
<evidence type="ECO:0000256" key="2">
    <source>
        <dbReference type="ARBA" id="ARBA00022771"/>
    </source>
</evidence>
<keyword evidence="5" id="KW-0175">Coiled coil</keyword>
<protein>
    <submittedName>
        <fullName evidence="9">RING finger protein 17</fullName>
    </submittedName>
</protein>
<dbReference type="GO" id="GO:0005737">
    <property type="term" value="C:cytoplasm"/>
    <property type="evidence" value="ECO:0007669"/>
    <property type="project" value="UniProtKB-ARBA"/>
</dbReference>
<dbReference type="Pfam" id="PF00567">
    <property type="entry name" value="TUDOR"/>
    <property type="match status" value="4"/>
</dbReference>
<gene>
    <name evidence="9" type="primary">Rnf17</name>
    <name evidence="9" type="ORF">TNIN_192391</name>
</gene>
<evidence type="ECO:0000313" key="10">
    <source>
        <dbReference type="Proteomes" id="UP000886998"/>
    </source>
</evidence>
<keyword evidence="3" id="KW-0862">Zinc</keyword>
<dbReference type="Gene3D" id="3.30.160.60">
    <property type="entry name" value="Classic Zinc Finger"/>
    <property type="match status" value="1"/>
</dbReference>
<dbReference type="Proteomes" id="UP000886998">
    <property type="component" value="Unassembled WGS sequence"/>
</dbReference>
<dbReference type="SUPFAM" id="SSF50199">
    <property type="entry name" value="Staphylococcal nuclease"/>
    <property type="match status" value="1"/>
</dbReference>
<dbReference type="EMBL" id="BMAV01006591">
    <property type="protein sequence ID" value="GFY48647.1"/>
    <property type="molecule type" value="Genomic_DNA"/>
</dbReference>
<dbReference type="PROSITE" id="PS00518">
    <property type="entry name" value="ZF_RING_1"/>
    <property type="match status" value="1"/>
</dbReference>
<feature type="domain" description="Tudor" evidence="8">
    <location>
        <begin position="1271"/>
        <end position="1331"/>
    </location>
</feature>